<feature type="compositionally biased region" description="Basic and acidic residues" evidence="25">
    <location>
        <begin position="281"/>
        <end position="291"/>
    </location>
</feature>
<keyword evidence="17" id="KW-0508">mRNA splicing</keyword>
<evidence type="ECO:0000256" key="8">
    <source>
        <dbReference type="ARBA" id="ARBA00022664"/>
    </source>
</evidence>
<comment type="catalytic activity">
    <reaction evidence="24">
        <text>L-seryl-[protein] + ATP = O-phospho-L-seryl-[protein] + ADP + H(+)</text>
        <dbReference type="Rhea" id="RHEA:17989"/>
        <dbReference type="Rhea" id="RHEA-COMP:9863"/>
        <dbReference type="Rhea" id="RHEA-COMP:11604"/>
        <dbReference type="ChEBI" id="CHEBI:15378"/>
        <dbReference type="ChEBI" id="CHEBI:29999"/>
        <dbReference type="ChEBI" id="CHEBI:30616"/>
        <dbReference type="ChEBI" id="CHEBI:83421"/>
        <dbReference type="ChEBI" id="CHEBI:456216"/>
        <dbReference type="EC" id="2.7.11.1"/>
    </reaction>
    <physiologicalReaction direction="left-to-right" evidence="24">
        <dbReference type="Rhea" id="RHEA:17990"/>
    </physiologicalReaction>
</comment>
<dbReference type="InterPro" id="IPR008271">
    <property type="entry name" value="Ser/Thr_kinase_AS"/>
</dbReference>
<dbReference type="PROSITE" id="PS00108">
    <property type="entry name" value="PROTEIN_KINASE_ST"/>
    <property type="match status" value="1"/>
</dbReference>
<keyword evidence="15" id="KW-0832">Ubl conjugation</keyword>
<comment type="catalytic activity">
    <reaction evidence="23">
        <text>L-threonyl-[protein] + ATP = O-phospho-L-threonyl-[protein] + ADP + H(+)</text>
        <dbReference type="Rhea" id="RHEA:46608"/>
        <dbReference type="Rhea" id="RHEA-COMP:11060"/>
        <dbReference type="Rhea" id="RHEA-COMP:11605"/>
        <dbReference type="ChEBI" id="CHEBI:15378"/>
        <dbReference type="ChEBI" id="CHEBI:30013"/>
        <dbReference type="ChEBI" id="CHEBI:30616"/>
        <dbReference type="ChEBI" id="CHEBI:61977"/>
        <dbReference type="ChEBI" id="CHEBI:456216"/>
        <dbReference type="EC" id="2.7.11.1"/>
    </reaction>
    <physiologicalReaction direction="left-to-right" evidence="23">
        <dbReference type="Rhea" id="RHEA:46609"/>
    </physiologicalReaction>
</comment>
<dbReference type="EMBL" id="CAJPVJ010006350">
    <property type="protein sequence ID" value="CAG2170356.1"/>
    <property type="molecule type" value="Genomic_DNA"/>
</dbReference>
<evidence type="ECO:0000256" key="19">
    <source>
        <dbReference type="ARBA" id="ARBA00023596"/>
    </source>
</evidence>
<organism evidence="27">
    <name type="scientific">Oppiella nova</name>
    <dbReference type="NCBI Taxonomy" id="334625"/>
    <lineage>
        <taxon>Eukaryota</taxon>
        <taxon>Metazoa</taxon>
        <taxon>Ecdysozoa</taxon>
        <taxon>Arthropoda</taxon>
        <taxon>Chelicerata</taxon>
        <taxon>Arachnida</taxon>
        <taxon>Acari</taxon>
        <taxon>Acariformes</taxon>
        <taxon>Sarcoptiformes</taxon>
        <taxon>Oribatida</taxon>
        <taxon>Brachypylina</taxon>
        <taxon>Oppioidea</taxon>
        <taxon>Oppiidae</taxon>
        <taxon>Oppiella</taxon>
    </lineage>
</organism>
<evidence type="ECO:0000256" key="4">
    <source>
        <dbReference type="ARBA" id="ARBA00022454"/>
    </source>
</evidence>
<dbReference type="GO" id="GO:0045292">
    <property type="term" value="P:mRNA cis splicing, via spliceosome"/>
    <property type="evidence" value="ECO:0007669"/>
    <property type="project" value="InterPro"/>
</dbReference>
<feature type="compositionally biased region" description="Basic and acidic residues" evidence="25">
    <location>
        <begin position="124"/>
        <end position="140"/>
    </location>
</feature>
<feature type="compositionally biased region" description="Basic residues" evidence="25">
    <location>
        <begin position="67"/>
        <end position="81"/>
    </location>
</feature>
<keyword evidence="7" id="KW-0597">Phosphoprotein</keyword>
<dbReference type="InterPro" id="IPR050494">
    <property type="entry name" value="Ser_Thr_dual-spec_kinase"/>
</dbReference>
<comment type="subcellular location">
    <subcellularLocation>
        <location evidence="2">Chromosome</location>
        <location evidence="2">Centromere</location>
        <location evidence="2">Kinetochore</location>
    </subcellularLocation>
    <subcellularLocation>
        <location evidence="1">Nucleus</location>
    </subcellularLocation>
</comment>
<keyword evidence="9" id="KW-0808">Transferase</keyword>
<feature type="compositionally biased region" description="Basic and acidic residues" evidence="25">
    <location>
        <begin position="178"/>
        <end position="207"/>
    </location>
</feature>
<comment type="subunit">
    <text evidence="22">Interacts with CLK1 C-terminus. Associates with the U5 snRNP and NCOR1 deacetylase complexes. Identified in the spliceosome C complex.</text>
</comment>
<evidence type="ECO:0000256" key="16">
    <source>
        <dbReference type="ARBA" id="ARBA00022990"/>
    </source>
</evidence>
<dbReference type="Proteomes" id="UP000728032">
    <property type="component" value="Unassembled WGS sequence"/>
</dbReference>
<feature type="region of interest" description="Disordered" evidence="25">
    <location>
        <begin position="61"/>
        <end position="506"/>
    </location>
</feature>
<dbReference type="Pfam" id="PF00069">
    <property type="entry name" value="Pkinase"/>
    <property type="match status" value="1"/>
</dbReference>
<protein>
    <recommendedName>
        <fullName evidence="20">Serine/threonine-protein kinase PRP4 homolog</fullName>
        <ecNumber evidence="3">2.7.11.1</ecNumber>
    </recommendedName>
    <alternativeName>
        <fullName evidence="21">PRP4 pre-mRNA-processing factor 4 homolog</fullName>
    </alternativeName>
</protein>
<keyword evidence="5" id="KW-1017">Isopeptide bond</keyword>
<dbReference type="Gene3D" id="3.30.200.20">
    <property type="entry name" value="Phosphorylase Kinase, domain 1"/>
    <property type="match status" value="1"/>
</dbReference>
<evidence type="ECO:0000256" key="15">
    <source>
        <dbReference type="ARBA" id="ARBA00022843"/>
    </source>
</evidence>
<gene>
    <name evidence="27" type="ORF">ONB1V03_LOCUS9827</name>
</gene>
<evidence type="ECO:0000256" key="3">
    <source>
        <dbReference type="ARBA" id="ARBA00012513"/>
    </source>
</evidence>
<evidence type="ECO:0000256" key="9">
    <source>
        <dbReference type="ARBA" id="ARBA00022679"/>
    </source>
</evidence>
<feature type="compositionally biased region" description="Basic residues" evidence="25">
    <location>
        <begin position="92"/>
        <end position="112"/>
    </location>
</feature>
<feature type="domain" description="Protein kinase" evidence="26">
    <location>
        <begin position="610"/>
        <end position="923"/>
    </location>
</feature>
<evidence type="ECO:0000256" key="12">
    <source>
        <dbReference type="ARBA" id="ARBA00022777"/>
    </source>
</evidence>
<accession>A0A7R9QQ90</accession>
<feature type="compositionally biased region" description="Basic and acidic residues" evidence="25">
    <location>
        <begin position="82"/>
        <end position="91"/>
    </location>
</feature>
<evidence type="ECO:0000256" key="23">
    <source>
        <dbReference type="ARBA" id="ARBA00048659"/>
    </source>
</evidence>
<proteinExistence type="inferred from homology"/>
<keyword evidence="28" id="KW-1185">Reference proteome</keyword>
<dbReference type="InterPro" id="IPR011009">
    <property type="entry name" value="Kinase-like_dom_sf"/>
</dbReference>
<evidence type="ECO:0000256" key="24">
    <source>
        <dbReference type="ARBA" id="ARBA00048977"/>
    </source>
</evidence>
<comment type="similarity">
    <text evidence="19">Belongs to the protein kinase superfamily. CMGC Ser/Thr protein kinase family.</text>
</comment>
<evidence type="ECO:0000256" key="7">
    <source>
        <dbReference type="ARBA" id="ARBA00022553"/>
    </source>
</evidence>
<dbReference type="GO" id="GO:0000776">
    <property type="term" value="C:kinetochore"/>
    <property type="evidence" value="ECO:0007669"/>
    <property type="project" value="UniProtKB-KW"/>
</dbReference>
<evidence type="ECO:0000256" key="14">
    <source>
        <dbReference type="ARBA" id="ARBA00022840"/>
    </source>
</evidence>
<evidence type="ECO:0000259" key="26">
    <source>
        <dbReference type="PROSITE" id="PS50011"/>
    </source>
</evidence>
<feature type="compositionally biased region" description="Polar residues" evidence="25">
    <location>
        <begin position="144"/>
        <end position="170"/>
    </location>
</feature>
<keyword evidence="13" id="KW-0995">Kinetochore</keyword>
<evidence type="ECO:0000256" key="17">
    <source>
        <dbReference type="ARBA" id="ARBA00023187"/>
    </source>
</evidence>
<feature type="compositionally biased region" description="Acidic residues" evidence="25">
    <location>
        <begin position="528"/>
        <end position="541"/>
    </location>
</feature>
<keyword evidence="11" id="KW-0547">Nucleotide-binding</keyword>
<feature type="non-terminal residue" evidence="27">
    <location>
        <position position="923"/>
    </location>
</feature>
<keyword evidence="18" id="KW-0539">Nucleus</keyword>
<dbReference type="PANTHER" id="PTHR24058:SF103">
    <property type="entry name" value="SERINE_THREONINE-PROTEIN KINASE PRP4 HOMOLOG"/>
    <property type="match status" value="1"/>
</dbReference>
<evidence type="ECO:0000256" key="1">
    <source>
        <dbReference type="ARBA" id="ARBA00004123"/>
    </source>
</evidence>
<feature type="region of interest" description="Disordered" evidence="25">
    <location>
        <begin position="524"/>
        <end position="553"/>
    </location>
</feature>
<dbReference type="PROSITE" id="PS50011">
    <property type="entry name" value="PROTEIN_KINASE_DOM"/>
    <property type="match status" value="1"/>
</dbReference>
<dbReference type="GO" id="GO:0005524">
    <property type="term" value="F:ATP binding"/>
    <property type="evidence" value="ECO:0007669"/>
    <property type="project" value="UniProtKB-KW"/>
</dbReference>
<dbReference type="FunFam" id="3.30.200.20:FF:000123">
    <property type="entry name" value="serine/threonine-protein kinase PRP4 homolog"/>
    <property type="match status" value="1"/>
</dbReference>
<evidence type="ECO:0000256" key="22">
    <source>
        <dbReference type="ARBA" id="ARBA00046964"/>
    </source>
</evidence>
<evidence type="ECO:0000256" key="2">
    <source>
        <dbReference type="ARBA" id="ARBA00004629"/>
    </source>
</evidence>
<dbReference type="InterPro" id="IPR000719">
    <property type="entry name" value="Prot_kinase_dom"/>
</dbReference>
<evidence type="ECO:0000256" key="6">
    <source>
        <dbReference type="ARBA" id="ARBA00022527"/>
    </source>
</evidence>
<dbReference type="EC" id="2.7.11.1" evidence="3"/>
<dbReference type="GO" id="GO:0004674">
    <property type="term" value="F:protein serine/threonine kinase activity"/>
    <property type="evidence" value="ECO:0007669"/>
    <property type="project" value="UniProtKB-KW"/>
</dbReference>
<feature type="compositionally biased region" description="Basic and acidic residues" evidence="25">
    <location>
        <begin position="494"/>
        <end position="503"/>
    </location>
</feature>
<feature type="compositionally biased region" description="Acidic residues" evidence="25">
    <location>
        <begin position="444"/>
        <end position="454"/>
    </location>
</feature>
<sequence length="923" mass="107544">MTPKDQEGLTAIDKPPSIGIIFCRRFFNELQLRPQSDTTLLTNSMNNDEVMSACVDASKESAIKLNSSHKKSHKSKHKRHKKEDSGHDKCSKHSSKHSKKSKKDKKKEKKPKPVVSKSDEELEELIKRKKELEEKLREEELMNTCANDSKTSHSTTRGSESNGDQLNGVNVNGFIGNDLKDNELRAKEKQKNASKSSRDETLLDSNDRKRKSNNDLNKNDKHLKSSEKSIKCESKPKSVSKDSSKSKENRNTRETSNRDNNKEDMSSKDPKVKSTESSNTGDKRQHSEDKHHVKRSRSRSRDDRQRRQTPDRSDRNRSERVDNRTDRNNRFDRFNDRGGDHWNRRIESNRRSPQGWDRDRGRDRDRERDRERDRPVRRSRERERDREDRFRGQDRDRERREDDRKRSAKRSASKHYDKYSNESKQMNRNNEDSSSDESTNIDVDINEDENEEQEIERRRKQRQELMQKLSTGLGKSGDNDASNSGFSSYQNSPVKEESDKNSDKLSVSLVDEDSRLETFDEISKRLDETEEELENDTDLEPTSDAKPESIKRKPVDMFSETDIFSADYNSPCDQNHFRASGAENPALNDNWDDAEGYYRIRIGEILDGRYSVYGYTGQGVFSNVVRCRDKARSQQDVAVKIIRNNETMHKTGLKELEFLKKLNDSDPEDRYHCLRLFRHFYHKNHLCLVFESLSMNLREILKKYGKDVGLHIKAVRSYSHQLFMALKLLKRCNILHGDIKPDNILVTENKLVLKLCDFGSAGDANENDITPYLVSRFYRAPEIILGHSYDFNIDMWSVGCTLYELYCGKIMFSGKSNNQMLKFFMDFKGRMSNKFVRKGAFKDLHFDANCSFLYQEVDRVTEKEKIVVISNIQPIRDLNTELIAGQTLDETEQRKVSQLKDILEKILMLDPSKRLTITQALSH</sequence>
<dbReference type="GO" id="GO:0005681">
    <property type="term" value="C:spliceosomal complex"/>
    <property type="evidence" value="ECO:0007669"/>
    <property type="project" value="UniProtKB-KW"/>
</dbReference>
<dbReference type="PANTHER" id="PTHR24058">
    <property type="entry name" value="DUAL SPECIFICITY PROTEIN KINASE"/>
    <property type="match status" value="1"/>
</dbReference>
<keyword evidence="4" id="KW-0158">Chromosome</keyword>
<feature type="compositionally biased region" description="Polar residues" evidence="25">
    <location>
        <begin position="479"/>
        <end position="493"/>
    </location>
</feature>
<keyword evidence="12" id="KW-0418">Kinase</keyword>
<dbReference type="SUPFAM" id="SSF56112">
    <property type="entry name" value="Protein kinase-like (PK-like)"/>
    <property type="match status" value="1"/>
</dbReference>
<dbReference type="OrthoDB" id="3967at2759"/>
<evidence type="ECO:0000256" key="13">
    <source>
        <dbReference type="ARBA" id="ARBA00022838"/>
    </source>
</evidence>
<dbReference type="InterPro" id="IPR044092">
    <property type="entry name" value="STKc_PRP4"/>
</dbReference>
<dbReference type="EMBL" id="OC921175">
    <property type="protein sequence ID" value="CAD7653169.1"/>
    <property type="molecule type" value="Genomic_DNA"/>
</dbReference>
<evidence type="ECO:0000256" key="11">
    <source>
        <dbReference type="ARBA" id="ARBA00022741"/>
    </source>
</evidence>
<evidence type="ECO:0000313" key="27">
    <source>
        <dbReference type="EMBL" id="CAD7653169.1"/>
    </source>
</evidence>
<feature type="compositionally biased region" description="Basic and acidic residues" evidence="25">
    <location>
        <begin position="217"/>
        <end position="274"/>
    </location>
</feature>
<feature type="compositionally biased region" description="Basic and acidic residues" evidence="25">
    <location>
        <begin position="543"/>
        <end position="553"/>
    </location>
</feature>
<name>A0A7R9QQ90_9ACAR</name>
<dbReference type="SMART" id="SM00220">
    <property type="entry name" value="S_TKc"/>
    <property type="match status" value="1"/>
</dbReference>
<evidence type="ECO:0000313" key="28">
    <source>
        <dbReference type="Proteomes" id="UP000728032"/>
    </source>
</evidence>
<feature type="compositionally biased region" description="Basic and acidic residues" evidence="25">
    <location>
        <begin position="299"/>
        <end position="405"/>
    </location>
</feature>
<evidence type="ECO:0000256" key="21">
    <source>
        <dbReference type="ARBA" id="ARBA00031858"/>
    </source>
</evidence>
<dbReference type="AlphaFoldDB" id="A0A7R9QQ90"/>
<keyword evidence="6" id="KW-0723">Serine/threonine-protein kinase</keyword>
<evidence type="ECO:0000256" key="10">
    <source>
        <dbReference type="ARBA" id="ARBA00022728"/>
    </source>
</evidence>
<evidence type="ECO:0000256" key="20">
    <source>
        <dbReference type="ARBA" id="ARBA00023637"/>
    </source>
</evidence>
<reference evidence="27" key="1">
    <citation type="submission" date="2020-11" db="EMBL/GenBank/DDBJ databases">
        <authorList>
            <person name="Tran Van P."/>
        </authorList>
    </citation>
    <scope>NUCLEOTIDE SEQUENCE</scope>
</reference>
<evidence type="ECO:0000256" key="25">
    <source>
        <dbReference type="SAM" id="MobiDB-lite"/>
    </source>
</evidence>
<evidence type="ECO:0000256" key="18">
    <source>
        <dbReference type="ARBA" id="ARBA00023242"/>
    </source>
</evidence>
<keyword evidence="14" id="KW-0067">ATP-binding</keyword>
<keyword evidence="16" id="KW-0007">Acetylation</keyword>
<dbReference type="CDD" id="cd14135">
    <property type="entry name" value="STKc_PRP4"/>
    <property type="match status" value="1"/>
</dbReference>
<dbReference type="FunFam" id="1.10.510.10:FF:000078">
    <property type="entry name" value="Serine/threonine-protein kinase PRP4 homolog"/>
    <property type="match status" value="1"/>
</dbReference>
<keyword evidence="10" id="KW-0747">Spliceosome</keyword>
<keyword evidence="8" id="KW-0507">mRNA processing</keyword>
<dbReference type="Gene3D" id="1.10.510.10">
    <property type="entry name" value="Transferase(Phosphotransferase) domain 1"/>
    <property type="match status" value="1"/>
</dbReference>
<evidence type="ECO:0000256" key="5">
    <source>
        <dbReference type="ARBA" id="ARBA00022499"/>
    </source>
</evidence>